<dbReference type="InterPro" id="IPR036390">
    <property type="entry name" value="WH_DNA-bd_sf"/>
</dbReference>
<dbReference type="RefSeq" id="WP_109061204.1">
    <property type="nucleotide sequence ID" value="NZ_QETA01000002.1"/>
</dbReference>
<keyword evidence="7" id="KW-1185">Reference proteome</keyword>
<dbReference type="Gene3D" id="3.30.450.40">
    <property type="match status" value="1"/>
</dbReference>
<keyword evidence="2" id="KW-0238">DNA-binding</keyword>
<gene>
    <name evidence="6" type="ORF">DD235_06235</name>
</gene>
<dbReference type="Gene3D" id="1.10.10.10">
    <property type="entry name" value="Winged helix-like DNA-binding domain superfamily/Winged helix DNA-binding domain"/>
    <property type="match status" value="1"/>
</dbReference>
<dbReference type="Proteomes" id="UP000245212">
    <property type="component" value="Unassembled WGS sequence"/>
</dbReference>
<evidence type="ECO:0000256" key="3">
    <source>
        <dbReference type="ARBA" id="ARBA00023163"/>
    </source>
</evidence>
<evidence type="ECO:0000313" key="6">
    <source>
        <dbReference type="EMBL" id="PWF23925.1"/>
    </source>
</evidence>
<dbReference type="InterPro" id="IPR029016">
    <property type="entry name" value="GAF-like_dom_sf"/>
</dbReference>
<name>A0A2V1K2Y4_9BURK</name>
<feature type="domain" description="IclR-ED" evidence="5">
    <location>
        <begin position="73"/>
        <end position="257"/>
    </location>
</feature>
<dbReference type="SMART" id="SM00346">
    <property type="entry name" value="HTH_ICLR"/>
    <property type="match status" value="1"/>
</dbReference>
<dbReference type="InterPro" id="IPR036388">
    <property type="entry name" value="WH-like_DNA-bd_sf"/>
</dbReference>
<evidence type="ECO:0000259" key="5">
    <source>
        <dbReference type="PROSITE" id="PS51078"/>
    </source>
</evidence>
<dbReference type="SUPFAM" id="SSF55781">
    <property type="entry name" value="GAF domain-like"/>
    <property type="match status" value="1"/>
</dbReference>
<sequence>MPIDTNPLFNQSLEKGLAVLCAFSAERRTMTIAEIAAHVGINKSSTQRMVFTLEQLGYLRKHPRTRRYMLTVRAMRVGFNYLGANTLVDMANPFLSELTNLTAETTCLTEPDGLEMVYVARFVSSQFVPVHMPIGSRIPLYCTASGRAYLSGLPEPQAIELLQASDRTAHTMHTRTALPDLLELLQQARQHGYAINQEELFLGDMTLGAPVYGNRRQPIAAVHIVAPTSRWTLEQAESKLAPALVACARSLSNSMRAIDL</sequence>
<dbReference type="Pfam" id="PF01614">
    <property type="entry name" value="IclR_C"/>
    <property type="match status" value="1"/>
</dbReference>
<keyword evidence="1" id="KW-0805">Transcription regulation</keyword>
<evidence type="ECO:0000256" key="1">
    <source>
        <dbReference type="ARBA" id="ARBA00023015"/>
    </source>
</evidence>
<dbReference type="GO" id="GO:0003677">
    <property type="term" value="F:DNA binding"/>
    <property type="evidence" value="ECO:0007669"/>
    <property type="project" value="UniProtKB-KW"/>
</dbReference>
<dbReference type="GO" id="GO:0003700">
    <property type="term" value="F:DNA-binding transcription factor activity"/>
    <property type="evidence" value="ECO:0007669"/>
    <property type="project" value="TreeGrafter"/>
</dbReference>
<keyword evidence="3" id="KW-0804">Transcription</keyword>
<dbReference type="GO" id="GO:0045892">
    <property type="term" value="P:negative regulation of DNA-templated transcription"/>
    <property type="evidence" value="ECO:0007669"/>
    <property type="project" value="TreeGrafter"/>
</dbReference>
<evidence type="ECO:0000313" key="7">
    <source>
        <dbReference type="Proteomes" id="UP000245212"/>
    </source>
</evidence>
<dbReference type="PROSITE" id="PS51077">
    <property type="entry name" value="HTH_ICLR"/>
    <property type="match status" value="1"/>
</dbReference>
<reference evidence="7" key="1">
    <citation type="submission" date="2018-05" db="EMBL/GenBank/DDBJ databases">
        <authorList>
            <person name="Li Y."/>
        </authorList>
    </citation>
    <scope>NUCLEOTIDE SEQUENCE [LARGE SCALE GENOMIC DNA]</scope>
    <source>
        <strain evidence="7">3d-2-2</strain>
    </source>
</reference>
<dbReference type="InterPro" id="IPR014757">
    <property type="entry name" value="Tscrpt_reg_IclR_C"/>
</dbReference>
<comment type="caution">
    <text evidence="6">The sequence shown here is derived from an EMBL/GenBank/DDBJ whole genome shotgun (WGS) entry which is preliminary data.</text>
</comment>
<dbReference type="InterPro" id="IPR005471">
    <property type="entry name" value="Tscrpt_reg_IclR_N"/>
</dbReference>
<dbReference type="InterPro" id="IPR050707">
    <property type="entry name" value="HTH_MetabolicPath_Reg"/>
</dbReference>
<accession>A0A2V1K2Y4</accession>
<dbReference type="PROSITE" id="PS51078">
    <property type="entry name" value="ICLR_ED"/>
    <property type="match status" value="1"/>
</dbReference>
<dbReference type="PANTHER" id="PTHR30136">
    <property type="entry name" value="HELIX-TURN-HELIX TRANSCRIPTIONAL REGULATOR, ICLR FAMILY"/>
    <property type="match status" value="1"/>
</dbReference>
<dbReference type="SUPFAM" id="SSF46785">
    <property type="entry name" value="Winged helix' DNA-binding domain"/>
    <property type="match status" value="1"/>
</dbReference>
<dbReference type="Pfam" id="PF09339">
    <property type="entry name" value="HTH_IclR"/>
    <property type="match status" value="1"/>
</dbReference>
<dbReference type="PANTHER" id="PTHR30136:SF35">
    <property type="entry name" value="HTH-TYPE TRANSCRIPTIONAL REGULATOR RV1719"/>
    <property type="match status" value="1"/>
</dbReference>
<dbReference type="EMBL" id="QETA01000002">
    <property type="protein sequence ID" value="PWF23925.1"/>
    <property type="molecule type" value="Genomic_DNA"/>
</dbReference>
<organism evidence="6 7">
    <name type="scientific">Corticimicrobacter populi</name>
    <dbReference type="NCBI Taxonomy" id="2175229"/>
    <lineage>
        <taxon>Bacteria</taxon>
        <taxon>Pseudomonadati</taxon>
        <taxon>Pseudomonadota</taxon>
        <taxon>Betaproteobacteria</taxon>
        <taxon>Burkholderiales</taxon>
        <taxon>Alcaligenaceae</taxon>
        <taxon>Corticimicrobacter</taxon>
    </lineage>
</organism>
<feature type="domain" description="HTH iclR-type" evidence="4">
    <location>
        <begin position="10"/>
        <end position="72"/>
    </location>
</feature>
<dbReference type="AlphaFoldDB" id="A0A2V1K2Y4"/>
<evidence type="ECO:0000256" key="2">
    <source>
        <dbReference type="ARBA" id="ARBA00023125"/>
    </source>
</evidence>
<proteinExistence type="predicted"/>
<protein>
    <submittedName>
        <fullName evidence="6">IclR family transcriptional regulator</fullName>
    </submittedName>
</protein>
<evidence type="ECO:0000259" key="4">
    <source>
        <dbReference type="PROSITE" id="PS51077"/>
    </source>
</evidence>